<keyword evidence="5 15" id="KW-0597">Phosphoprotein</keyword>
<evidence type="ECO:0000256" key="8">
    <source>
        <dbReference type="ARBA" id="ARBA00022741"/>
    </source>
</evidence>
<keyword evidence="10" id="KW-0067">ATP-binding</keyword>
<dbReference type="SUPFAM" id="SSF52172">
    <property type="entry name" value="CheY-like"/>
    <property type="match status" value="1"/>
</dbReference>
<evidence type="ECO:0000313" key="21">
    <source>
        <dbReference type="EMBL" id="OPX55309.1"/>
    </source>
</evidence>
<gene>
    <name evidence="21" type="ORF">BTE48_09060</name>
</gene>
<dbReference type="AlphaFoldDB" id="A0A1T4PUG8"/>
<dbReference type="FunFam" id="1.10.287.130:FF:000003">
    <property type="entry name" value="Histidine kinase"/>
    <property type="match status" value="1"/>
</dbReference>
<evidence type="ECO:0000256" key="14">
    <source>
        <dbReference type="PROSITE-ProRule" id="PRU00110"/>
    </source>
</evidence>
<evidence type="ECO:0000256" key="1">
    <source>
        <dbReference type="ARBA" id="ARBA00000085"/>
    </source>
</evidence>
<dbReference type="SMART" id="SM00304">
    <property type="entry name" value="HAMP"/>
    <property type="match status" value="1"/>
</dbReference>
<keyword evidence="13" id="KW-0472">Membrane</keyword>
<dbReference type="Gene3D" id="1.20.120.160">
    <property type="entry name" value="HPT domain"/>
    <property type="match status" value="1"/>
</dbReference>
<evidence type="ECO:0000256" key="7">
    <source>
        <dbReference type="ARBA" id="ARBA00022692"/>
    </source>
</evidence>
<evidence type="ECO:0000256" key="2">
    <source>
        <dbReference type="ARBA" id="ARBA00004651"/>
    </source>
</evidence>
<feature type="domain" description="HPt" evidence="20">
    <location>
        <begin position="678"/>
        <end position="773"/>
    </location>
</feature>
<dbReference type="InterPro" id="IPR036890">
    <property type="entry name" value="HATPase_C_sf"/>
</dbReference>
<dbReference type="SMART" id="SM00387">
    <property type="entry name" value="HATPase_c"/>
    <property type="match status" value="1"/>
</dbReference>
<dbReference type="EMBL" id="MTSM01000010">
    <property type="protein sequence ID" value="OPX55309.1"/>
    <property type="molecule type" value="Genomic_DNA"/>
</dbReference>
<dbReference type="PROSITE" id="PS50109">
    <property type="entry name" value="HIS_KIN"/>
    <property type="match status" value="1"/>
</dbReference>
<reference evidence="21 22" key="1">
    <citation type="submission" date="2017-01" db="EMBL/GenBank/DDBJ databases">
        <title>Genome Sequencing of a Marine Spirillum, Oceanospirillum multiglobuliferum ATCC 33336, from Japan.</title>
        <authorList>
            <person name="Carney J.G."/>
            <person name="Trachtenberg A.M."/>
            <person name="Rheaume B.A."/>
            <person name="Linnane J.D."/>
            <person name="Pitts N.L."/>
            <person name="Mykles D.L."/>
            <person name="Maclea K.S."/>
        </authorList>
    </citation>
    <scope>NUCLEOTIDE SEQUENCE [LARGE SCALE GENOMIC DNA]</scope>
    <source>
        <strain evidence="21 22">ATCC 33336</strain>
    </source>
</reference>
<evidence type="ECO:0000256" key="6">
    <source>
        <dbReference type="ARBA" id="ARBA00022679"/>
    </source>
</evidence>
<evidence type="ECO:0000256" key="15">
    <source>
        <dbReference type="PROSITE-ProRule" id="PRU00169"/>
    </source>
</evidence>
<dbReference type="InterPro" id="IPR003660">
    <property type="entry name" value="HAMP_dom"/>
</dbReference>
<dbReference type="PRINTS" id="PR00344">
    <property type="entry name" value="BCTRLSENSOR"/>
</dbReference>
<feature type="coiled-coil region" evidence="16">
    <location>
        <begin position="198"/>
        <end position="250"/>
    </location>
</feature>
<keyword evidence="7" id="KW-0812">Transmembrane</keyword>
<dbReference type="Pfam" id="PF00512">
    <property type="entry name" value="HisKA"/>
    <property type="match status" value="1"/>
</dbReference>
<evidence type="ECO:0000256" key="12">
    <source>
        <dbReference type="ARBA" id="ARBA00023012"/>
    </source>
</evidence>
<keyword evidence="9" id="KW-0418">Kinase</keyword>
<dbReference type="SMART" id="SM00388">
    <property type="entry name" value="HisKA"/>
    <property type="match status" value="1"/>
</dbReference>
<dbReference type="InterPro" id="IPR011006">
    <property type="entry name" value="CheY-like_superfamily"/>
</dbReference>
<evidence type="ECO:0000256" key="4">
    <source>
        <dbReference type="ARBA" id="ARBA00022475"/>
    </source>
</evidence>
<dbReference type="CDD" id="cd06225">
    <property type="entry name" value="HAMP"/>
    <property type="match status" value="1"/>
</dbReference>
<feature type="modified residue" description="4-aspartylphosphate" evidence="15">
    <location>
        <position position="561"/>
    </location>
</feature>
<keyword evidence="8" id="KW-0547">Nucleotide-binding</keyword>
<dbReference type="RefSeq" id="WP_078745235.1">
    <property type="nucleotide sequence ID" value="NZ_FUXG01000009.1"/>
</dbReference>
<dbReference type="SUPFAM" id="SSF55874">
    <property type="entry name" value="ATPase domain of HSP90 chaperone/DNA topoisomerase II/histidine kinase"/>
    <property type="match status" value="1"/>
</dbReference>
<comment type="subcellular location">
    <subcellularLocation>
        <location evidence="2">Cell membrane</location>
        <topology evidence="2">Multi-pass membrane protein</topology>
    </subcellularLocation>
</comment>
<dbReference type="Pfam" id="PF01627">
    <property type="entry name" value="Hpt"/>
    <property type="match status" value="1"/>
</dbReference>
<proteinExistence type="predicted"/>
<dbReference type="Gene3D" id="3.30.565.10">
    <property type="entry name" value="Histidine kinase-like ATPase, C-terminal domain"/>
    <property type="match status" value="1"/>
</dbReference>
<dbReference type="Gene3D" id="6.10.340.10">
    <property type="match status" value="1"/>
</dbReference>
<dbReference type="InterPro" id="IPR005467">
    <property type="entry name" value="His_kinase_dom"/>
</dbReference>
<dbReference type="SUPFAM" id="SSF47226">
    <property type="entry name" value="Histidine-containing phosphotransfer domain, HPT domain"/>
    <property type="match status" value="1"/>
</dbReference>
<dbReference type="Pfam" id="PF02518">
    <property type="entry name" value="HATPase_c"/>
    <property type="match status" value="1"/>
</dbReference>
<dbReference type="PANTHER" id="PTHR45339">
    <property type="entry name" value="HYBRID SIGNAL TRANSDUCTION HISTIDINE KINASE J"/>
    <property type="match status" value="1"/>
</dbReference>
<comment type="catalytic activity">
    <reaction evidence="1">
        <text>ATP + protein L-histidine = ADP + protein N-phospho-L-histidine.</text>
        <dbReference type="EC" id="2.7.13.3"/>
    </reaction>
</comment>
<protein>
    <recommendedName>
        <fullName evidence="3">histidine kinase</fullName>
        <ecNumber evidence="3">2.7.13.3</ecNumber>
    </recommendedName>
</protein>
<dbReference type="SMART" id="SM00448">
    <property type="entry name" value="REC"/>
    <property type="match status" value="1"/>
</dbReference>
<dbReference type="InterPro" id="IPR008207">
    <property type="entry name" value="Sig_transdc_His_kin_Hpt_dom"/>
</dbReference>
<dbReference type="Pfam" id="PF00672">
    <property type="entry name" value="HAMP"/>
    <property type="match status" value="1"/>
</dbReference>
<evidence type="ECO:0000313" key="22">
    <source>
        <dbReference type="Proteomes" id="UP000191418"/>
    </source>
</evidence>
<feature type="modified residue" description="Phosphohistidine" evidence="14">
    <location>
        <position position="717"/>
    </location>
</feature>
<dbReference type="SMART" id="SM00073">
    <property type="entry name" value="HPT"/>
    <property type="match status" value="1"/>
</dbReference>
<keyword evidence="16" id="KW-0175">Coiled coil</keyword>
<evidence type="ECO:0000256" key="3">
    <source>
        <dbReference type="ARBA" id="ARBA00012438"/>
    </source>
</evidence>
<dbReference type="SUPFAM" id="SSF47384">
    <property type="entry name" value="Homodimeric domain of signal transducing histidine kinase"/>
    <property type="match status" value="1"/>
</dbReference>
<keyword evidence="6" id="KW-0808">Transferase</keyword>
<dbReference type="PROSITE" id="PS50894">
    <property type="entry name" value="HPT"/>
    <property type="match status" value="1"/>
</dbReference>
<evidence type="ECO:0000259" key="18">
    <source>
        <dbReference type="PROSITE" id="PS50110"/>
    </source>
</evidence>
<sequence length="773" mass="85659">MTLQRKMLLPALGAFAVLMAILRFGIEPIALGSQTEYVLAQESQHLGILAPIIAEELLSGDIAKLHSILETAESGRQSGWVAFSVIDADNFMLYPFDKPVSPDGIDYIRLEQPILWSGEQLGLLILEFDITSQKNHILNEFAQFEYLIFITALLLISLSALWNRRVVIKPIVKLALAVKALRKGNYDAVLPDTSKDEVGELKNAFAEMRSELQAAQKRTAEDNEKLTSANNAIESKNLELQQALIEAEAAVKAKSQFLAMMSHEIRTPMNGVLGLTDILLRTQLTKEQHDYLTTVQQSGENLLNILNDILDFSKIEAGQLNLSPSEFSLCELIQHVGQTFTPTAEKKGLKVFIDAPCNLQHKVIADFGRIEQTLSNLMSNAIKFTLKGHVELSARVIPLEDNIYHTHFHIRDTGIGIRAEVQSKLFNKFVQADVSTTRQFGGTGLGLAICKQLVELMGGKIGLSSELGKGTDIWFELPLKCSDVLIEHEQIASEIEAIPPTTATTQLSSDIRILLAEDVHVNQLVVEGMLKQIGLTADWAKNGSEAVDKVKSGYYDLILMDIQMPIMDGYEASQEIRKFQAEHHLPNTPIIALTAHAMKGDMERCIDAGMNDYLTKPIVAETLTNCLKTWLNSPSAEFSETLIQPQLVEDNVVPLSGASNHSTELISELTVKRLDKELGGDLAPIYEQYFSSLQQYLSELEQAISANDGLKVQSICHKIKGSSRNLGLNQLGNLSREMEDMCQSNGTAQYTAYFNQLQSSFIESQNAIQTYIQ</sequence>
<accession>A0A1T4PUG8</accession>
<evidence type="ECO:0000259" key="20">
    <source>
        <dbReference type="PROSITE" id="PS50894"/>
    </source>
</evidence>
<dbReference type="PROSITE" id="PS50110">
    <property type="entry name" value="RESPONSE_REGULATORY"/>
    <property type="match status" value="1"/>
</dbReference>
<evidence type="ECO:0000256" key="10">
    <source>
        <dbReference type="ARBA" id="ARBA00022840"/>
    </source>
</evidence>
<dbReference type="GO" id="GO:0000155">
    <property type="term" value="F:phosphorelay sensor kinase activity"/>
    <property type="evidence" value="ECO:0007669"/>
    <property type="project" value="InterPro"/>
</dbReference>
<dbReference type="FunFam" id="3.30.565.10:FF:000010">
    <property type="entry name" value="Sensor histidine kinase RcsC"/>
    <property type="match status" value="1"/>
</dbReference>
<evidence type="ECO:0000259" key="17">
    <source>
        <dbReference type="PROSITE" id="PS50109"/>
    </source>
</evidence>
<dbReference type="STRING" id="64969.SAMN02745127_01640"/>
<dbReference type="Gene3D" id="1.10.287.130">
    <property type="match status" value="1"/>
</dbReference>
<dbReference type="InterPro" id="IPR036097">
    <property type="entry name" value="HisK_dim/P_sf"/>
</dbReference>
<evidence type="ECO:0000256" key="9">
    <source>
        <dbReference type="ARBA" id="ARBA00022777"/>
    </source>
</evidence>
<dbReference type="CDD" id="cd17546">
    <property type="entry name" value="REC_hyHK_CKI1_RcsC-like"/>
    <property type="match status" value="1"/>
</dbReference>
<organism evidence="21 22">
    <name type="scientific">Oceanospirillum multiglobuliferum</name>
    <dbReference type="NCBI Taxonomy" id="64969"/>
    <lineage>
        <taxon>Bacteria</taxon>
        <taxon>Pseudomonadati</taxon>
        <taxon>Pseudomonadota</taxon>
        <taxon>Gammaproteobacteria</taxon>
        <taxon>Oceanospirillales</taxon>
        <taxon>Oceanospirillaceae</taxon>
        <taxon>Oceanospirillum</taxon>
    </lineage>
</organism>
<dbReference type="InterPro" id="IPR036641">
    <property type="entry name" value="HPT_dom_sf"/>
</dbReference>
<dbReference type="PANTHER" id="PTHR45339:SF1">
    <property type="entry name" value="HYBRID SIGNAL TRANSDUCTION HISTIDINE KINASE J"/>
    <property type="match status" value="1"/>
</dbReference>
<feature type="domain" description="HAMP" evidence="19">
    <location>
        <begin position="165"/>
        <end position="217"/>
    </location>
</feature>
<name>A0A1T4PUG8_9GAMM</name>
<dbReference type="InterPro" id="IPR001789">
    <property type="entry name" value="Sig_transdc_resp-reg_receiver"/>
</dbReference>
<dbReference type="Pfam" id="PF00072">
    <property type="entry name" value="Response_reg"/>
    <property type="match status" value="1"/>
</dbReference>
<dbReference type="InterPro" id="IPR004358">
    <property type="entry name" value="Sig_transdc_His_kin-like_C"/>
</dbReference>
<dbReference type="CDD" id="cd00088">
    <property type="entry name" value="HPT"/>
    <property type="match status" value="1"/>
</dbReference>
<dbReference type="InterPro" id="IPR003661">
    <property type="entry name" value="HisK_dim/P_dom"/>
</dbReference>
<dbReference type="CDD" id="cd16922">
    <property type="entry name" value="HATPase_EvgS-ArcB-TorS-like"/>
    <property type="match status" value="1"/>
</dbReference>
<dbReference type="Proteomes" id="UP000191418">
    <property type="component" value="Unassembled WGS sequence"/>
</dbReference>
<dbReference type="GO" id="GO:0005886">
    <property type="term" value="C:plasma membrane"/>
    <property type="evidence" value="ECO:0007669"/>
    <property type="project" value="UniProtKB-SubCell"/>
</dbReference>
<dbReference type="EC" id="2.7.13.3" evidence="3"/>
<dbReference type="GO" id="GO:0005524">
    <property type="term" value="F:ATP binding"/>
    <property type="evidence" value="ECO:0007669"/>
    <property type="project" value="UniProtKB-KW"/>
</dbReference>
<dbReference type="SUPFAM" id="SSF158472">
    <property type="entry name" value="HAMP domain-like"/>
    <property type="match status" value="1"/>
</dbReference>
<dbReference type="OrthoDB" id="6724607at2"/>
<feature type="domain" description="Histidine kinase" evidence="17">
    <location>
        <begin position="260"/>
        <end position="481"/>
    </location>
</feature>
<evidence type="ECO:0000256" key="16">
    <source>
        <dbReference type="SAM" id="Coils"/>
    </source>
</evidence>
<keyword evidence="4" id="KW-1003">Cell membrane</keyword>
<keyword evidence="12" id="KW-0902">Two-component regulatory system</keyword>
<comment type="caution">
    <text evidence="21">The sequence shown here is derived from an EMBL/GenBank/DDBJ whole genome shotgun (WGS) entry which is preliminary data.</text>
</comment>
<keyword evidence="11" id="KW-1133">Transmembrane helix</keyword>
<dbReference type="PROSITE" id="PS50885">
    <property type="entry name" value="HAMP"/>
    <property type="match status" value="1"/>
</dbReference>
<evidence type="ECO:0000256" key="5">
    <source>
        <dbReference type="ARBA" id="ARBA00022553"/>
    </source>
</evidence>
<evidence type="ECO:0000256" key="13">
    <source>
        <dbReference type="ARBA" id="ARBA00023136"/>
    </source>
</evidence>
<dbReference type="InterPro" id="IPR003594">
    <property type="entry name" value="HATPase_dom"/>
</dbReference>
<keyword evidence="22" id="KW-1185">Reference proteome</keyword>
<evidence type="ECO:0000256" key="11">
    <source>
        <dbReference type="ARBA" id="ARBA00022989"/>
    </source>
</evidence>
<dbReference type="CDD" id="cd00082">
    <property type="entry name" value="HisKA"/>
    <property type="match status" value="1"/>
</dbReference>
<feature type="domain" description="Response regulatory" evidence="18">
    <location>
        <begin position="512"/>
        <end position="631"/>
    </location>
</feature>
<evidence type="ECO:0000259" key="19">
    <source>
        <dbReference type="PROSITE" id="PS50885"/>
    </source>
</evidence>
<dbReference type="Gene3D" id="3.40.50.2300">
    <property type="match status" value="1"/>
</dbReference>